<reference evidence="3" key="1">
    <citation type="submission" date="2023-07" db="EMBL/GenBank/DDBJ databases">
        <title>Conexibacter stalactiti sp. nov., isolated from stalactites in a lava cave and emended description of the genus Conexibacter.</title>
        <authorList>
            <person name="Lee S.D."/>
        </authorList>
    </citation>
    <scope>NUCLEOTIDE SEQUENCE [LARGE SCALE GENOMIC DNA]</scope>
    <source>
        <strain evidence="3">KCTC 39840</strain>
    </source>
</reference>
<proteinExistence type="predicted"/>
<dbReference type="Proteomes" id="UP001284601">
    <property type="component" value="Unassembled WGS sequence"/>
</dbReference>
<protein>
    <submittedName>
        <fullName evidence="2">Uncharacterized protein</fullName>
    </submittedName>
</protein>
<evidence type="ECO:0000313" key="3">
    <source>
        <dbReference type="Proteomes" id="UP001284601"/>
    </source>
</evidence>
<feature type="region of interest" description="Disordered" evidence="1">
    <location>
        <begin position="1"/>
        <end position="52"/>
    </location>
</feature>
<feature type="compositionally biased region" description="Basic residues" evidence="1">
    <location>
        <begin position="42"/>
        <end position="52"/>
    </location>
</feature>
<evidence type="ECO:0000313" key="2">
    <source>
        <dbReference type="EMBL" id="MDW5598752.1"/>
    </source>
</evidence>
<evidence type="ECO:0000256" key="1">
    <source>
        <dbReference type="SAM" id="MobiDB-lite"/>
    </source>
</evidence>
<gene>
    <name evidence="2" type="ORF">R7226_30615</name>
</gene>
<dbReference type="EMBL" id="JAWSTH010000175">
    <property type="protein sequence ID" value="MDW5598752.1"/>
    <property type="molecule type" value="Genomic_DNA"/>
</dbReference>
<keyword evidence="3" id="KW-1185">Reference proteome</keyword>
<dbReference type="RefSeq" id="WP_318601328.1">
    <property type="nucleotide sequence ID" value="NZ_JAWSTH010000175.1"/>
</dbReference>
<organism evidence="2 3">
    <name type="scientific">Conexibacter stalactiti</name>
    <dbReference type="NCBI Taxonomy" id="1940611"/>
    <lineage>
        <taxon>Bacteria</taxon>
        <taxon>Bacillati</taxon>
        <taxon>Actinomycetota</taxon>
        <taxon>Thermoleophilia</taxon>
        <taxon>Solirubrobacterales</taxon>
        <taxon>Conexibacteraceae</taxon>
        <taxon>Conexibacter</taxon>
    </lineage>
</organism>
<accession>A0ABU4HZL0</accession>
<name>A0ABU4HZL0_9ACTN</name>
<comment type="caution">
    <text evidence="2">The sequence shown here is derived from an EMBL/GenBank/DDBJ whole genome shotgun (WGS) entry which is preliminary data.</text>
</comment>
<sequence length="52" mass="5641">MRAARSGRTTPRKPAPGGLPLGRPGQPPRQPHQASRPAPPARRARPMRRPGM</sequence>